<evidence type="ECO:0000256" key="1">
    <source>
        <dbReference type="ARBA" id="ARBA00023015"/>
    </source>
</evidence>
<evidence type="ECO:0000313" key="7">
    <source>
        <dbReference type="Proteomes" id="UP001500751"/>
    </source>
</evidence>
<dbReference type="Proteomes" id="UP001500751">
    <property type="component" value="Unassembled WGS sequence"/>
</dbReference>
<dbReference type="SUPFAM" id="SSF48498">
    <property type="entry name" value="Tetracyclin repressor-like, C-terminal domain"/>
    <property type="match status" value="1"/>
</dbReference>
<keyword evidence="3" id="KW-0804">Transcription</keyword>
<proteinExistence type="predicted"/>
<dbReference type="Gene3D" id="1.10.357.10">
    <property type="entry name" value="Tetracycline Repressor, domain 2"/>
    <property type="match status" value="1"/>
</dbReference>
<evidence type="ECO:0000259" key="5">
    <source>
        <dbReference type="PROSITE" id="PS50977"/>
    </source>
</evidence>
<dbReference type="InterPro" id="IPR001647">
    <property type="entry name" value="HTH_TetR"/>
</dbReference>
<accession>A0ABP5FJH4</accession>
<protein>
    <submittedName>
        <fullName evidence="6">TetR/AcrR family transcriptional regulator C-terminal domain-containing protein</fullName>
    </submittedName>
</protein>
<dbReference type="SUPFAM" id="SSF46689">
    <property type="entry name" value="Homeodomain-like"/>
    <property type="match status" value="1"/>
</dbReference>
<evidence type="ECO:0000313" key="6">
    <source>
        <dbReference type="EMBL" id="GAA2028081.1"/>
    </source>
</evidence>
<keyword evidence="1" id="KW-0805">Transcription regulation</keyword>
<keyword evidence="7" id="KW-1185">Reference proteome</keyword>
<dbReference type="Gene3D" id="1.10.10.60">
    <property type="entry name" value="Homeodomain-like"/>
    <property type="match status" value="1"/>
</dbReference>
<dbReference type="EMBL" id="BAAAQN010000014">
    <property type="protein sequence ID" value="GAA2028081.1"/>
    <property type="molecule type" value="Genomic_DNA"/>
</dbReference>
<dbReference type="InterPro" id="IPR036271">
    <property type="entry name" value="Tet_transcr_reg_TetR-rel_C_sf"/>
</dbReference>
<organism evidence="6 7">
    <name type="scientific">Catenulispora yoronensis</name>
    <dbReference type="NCBI Taxonomy" id="450799"/>
    <lineage>
        <taxon>Bacteria</taxon>
        <taxon>Bacillati</taxon>
        <taxon>Actinomycetota</taxon>
        <taxon>Actinomycetes</taxon>
        <taxon>Catenulisporales</taxon>
        <taxon>Catenulisporaceae</taxon>
        <taxon>Catenulispora</taxon>
    </lineage>
</organism>
<dbReference type="InterPro" id="IPR004111">
    <property type="entry name" value="Repressor_TetR_C"/>
</dbReference>
<reference evidence="7" key="1">
    <citation type="journal article" date="2019" name="Int. J. Syst. Evol. Microbiol.">
        <title>The Global Catalogue of Microorganisms (GCM) 10K type strain sequencing project: providing services to taxonomists for standard genome sequencing and annotation.</title>
        <authorList>
            <consortium name="The Broad Institute Genomics Platform"/>
            <consortium name="The Broad Institute Genome Sequencing Center for Infectious Disease"/>
            <person name="Wu L."/>
            <person name="Ma J."/>
        </authorList>
    </citation>
    <scope>NUCLEOTIDE SEQUENCE [LARGE SCALE GENOMIC DNA]</scope>
    <source>
        <strain evidence="7">JCM 16014</strain>
    </source>
</reference>
<dbReference type="PROSITE" id="PS50977">
    <property type="entry name" value="HTH_TETR_2"/>
    <property type="match status" value="1"/>
</dbReference>
<keyword evidence="2 4" id="KW-0238">DNA-binding</keyword>
<dbReference type="InterPro" id="IPR009057">
    <property type="entry name" value="Homeodomain-like_sf"/>
</dbReference>
<evidence type="ECO:0000256" key="4">
    <source>
        <dbReference type="PROSITE-ProRule" id="PRU00335"/>
    </source>
</evidence>
<dbReference type="RefSeq" id="WP_344666088.1">
    <property type="nucleotide sequence ID" value="NZ_BAAAQN010000014.1"/>
</dbReference>
<feature type="DNA-binding region" description="H-T-H motif" evidence="4">
    <location>
        <begin position="29"/>
        <end position="48"/>
    </location>
</feature>
<evidence type="ECO:0000256" key="2">
    <source>
        <dbReference type="ARBA" id="ARBA00023125"/>
    </source>
</evidence>
<dbReference type="Pfam" id="PF00440">
    <property type="entry name" value="TetR_N"/>
    <property type="match status" value="1"/>
</dbReference>
<gene>
    <name evidence="6" type="ORF">GCM10009839_28870</name>
</gene>
<evidence type="ECO:0000256" key="3">
    <source>
        <dbReference type="ARBA" id="ARBA00023163"/>
    </source>
</evidence>
<feature type="domain" description="HTH tetR-type" evidence="5">
    <location>
        <begin position="6"/>
        <end position="66"/>
    </location>
</feature>
<name>A0ABP5FJH4_9ACTN</name>
<comment type="caution">
    <text evidence="6">The sequence shown here is derived from an EMBL/GenBank/DDBJ whole genome shotgun (WGS) entry which is preliminary data.</text>
</comment>
<sequence>MSRATTLTADQIVRAAVALLDEEGLDGLNMRALGKRLDAAATAVYWHIKTKDELVRLAADAVWQEAELTAVGGGGGDEGEGWRAAATASAQSLWGVVGRHPWLSPAYGAYVIYGPGKARHDDNELAIYEAAGFGAREAWSAAATVLTYVMGSGLLPALQAGLARRFTEGGKAAADAYEAMADDALEVAKQFPRLRARIDAEAAEWSAPAGSGFDFGLNAILDGFEVALARGRGGGPGQG</sequence>
<dbReference type="Pfam" id="PF02909">
    <property type="entry name" value="TetR_C_1"/>
    <property type="match status" value="1"/>
</dbReference>
<dbReference type="PRINTS" id="PR00455">
    <property type="entry name" value="HTHTETR"/>
</dbReference>